<name>A0A8H6ZIN5_9AGAR</name>
<sequence>MSQPLRLDFRRRHRRRHAQRLDSSGDVFNHTSFISVSTEWYPDWDIWLSQANHIFHRLNIMSNLDDYVVLYGIDFKLDISQTTGDPPDGFLFLCPEEDFRTGSSACWWPACPAYWSLDPSGTDRLSPENATRLGFPSFELATVSRGLYCDSSVYEGLRQFHKAKGFDPYSQEVTRHLGFPFSRLSSERDALP</sequence>
<keyword evidence="2" id="KW-1185">Reference proteome</keyword>
<dbReference type="Proteomes" id="UP000623467">
    <property type="component" value="Unassembled WGS sequence"/>
</dbReference>
<comment type="caution">
    <text evidence="1">The sequence shown here is derived from an EMBL/GenBank/DDBJ whole genome shotgun (WGS) entry which is preliminary data.</text>
</comment>
<proteinExistence type="predicted"/>
<dbReference type="EMBL" id="JACAZH010000001">
    <property type="protein sequence ID" value="KAF7377016.1"/>
    <property type="molecule type" value="Genomic_DNA"/>
</dbReference>
<reference evidence="1" key="1">
    <citation type="submission" date="2020-05" db="EMBL/GenBank/DDBJ databases">
        <title>Mycena genomes resolve the evolution of fungal bioluminescence.</title>
        <authorList>
            <person name="Tsai I.J."/>
        </authorList>
    </citation>
    <scope>NUCLEOTIDE SEQUENCE</scope>
    <source>
        <strain evidence="1">160909Yilan</strain>
    </source>
</reference>
<evidence type="ECO:0000313" key="2">
    <source>
        <dbReference type="Proteomes" id="UP000623467"/>
    </source>
</evidence>
<protein>
    <submittedName>
        <fullName evidence="1">Uncharacterized protein</fullName>
    </submittedName>
</protein>
<dbReference type="AlphaFoldDB" id="A0A8H6ZIN5"/>
<dbReference type="OrthoDB" id="2958293at2759"/>
<organism evidence="1 2">
    <name type="scientific">Mycena sanguinolenta</name>
    <dbReference type="NCBI Taxonomy" id="230812"/>
    <lineage>
        <taxon>Eukaryota</taxon>
        <taxon>Fungi</taxon>
        <taxon>Dikarya</taxon>
        <taxon>Basidiomycota</taxon>
        <taxon>Agaricomycotina</taxon>
        <taxon>Agaricomycetes</taxon>
        <taxon>Agaricomycetidae</taxon>
        <taxon>Agaricales</taxon>
        <taxon>Marasmiineae</taxon>
        <taxon>Mycenaceae</taxon>
        <taxon>Mycena</taxon>
    </lineage>
</organism>
<evidence type="ECO:0000313" key="1">
    <source>
        <dbReference type="EMBL" id="KAF7377016.1"/>
    </source>
</evidence>
<gene>
    <name evidence="1" type="ORF">MSAN_00119600</name>
</gene>
<accession>A0A8H6ZIN5</accession>